<dbReference type="RefSeq" id="WP_286337710.1">
    <property type="nucleotide sequence ID" value="NZ_AP027370.1"/>
</dbReference>
<feature type="transmembrane region" description="Helical" evidence="1">
    <location>
        <begin position="202"/>
        <end position="223"/>
    </location>
</feature>
<feature type="transmembrane region" description="Helical" evidence="1">
    <location>
        <begin position="235"/>
        <end position="256"/>
    </location>
</feature>
<dbReference type="PANTHER" id="PTHR39084">
    <property type="entry name" value="MEMBRANE PROTEIN-RELATED"/>
    <property type="match status" value="1"/>
</dbReference>
<reference evidence="4 5" key="1">
    <citation type="submission" date="2023-03" db="EMBL/GenBank/DDBJ databases">
        <title>Description of Hydrogenimonas sp. ISO32.</title>
        <authorList>
            <person name="Mino S."/>
            <person name="Fukazawa S."/>
            <person name="Sawabe T."/>
        </authorList>
    </citation>
    <scope>NUCLEOTIDE SEQUENCE [LARGE SCALE GENOMIC DNA]</scope>
    <source>
        <strain evidence="4 5">ISO32</strain>
    </source>
</reference>
<keyword evidence="1" id="KW-1133">Transmembrane helix</keyword>
<evidence type="ECO:0000256" key="1">
    <source>
        <dbReference type="SAM" id="Phobius"/>
    </source>
</evidence>
<feature type="domain" description="MgtC/SapB/SrpB/YhiD N-terminal" evidence="2">
    <location>
        <begin position="9"/>
        <end position="132"/>
    </location>
</feature>
<feature type="transmembrane region" description="Helical" evidence="1">
    <location>
        <begin position="333"/>
        <end position="354"/>
    </location>
</feature>
<evidence type="ECO:0000313" key="5">
    <source>
        <dbReference type="Proteomes" id="UP001321445"/>
    </source>
</evidence>
<feature type="transmembrane region" description="Helical" evidence="1">
    <location>
        <begin position="6"/>
        <end position="22"/>
    </location>
</feature>
<evidence type="ECO:0000313" key="4">
    <source>
        <dbReference type="EMBL" id="BDY12518.1"/>
    </source>
</evidence>
<dbReference type="Proteomes" id="UP001321445">
    <property type="component" value="Chromosome"/>
</dbReference>
<feature type="transmembrane region" description="Helical" evidence="1">
    <location>
        <begin position="142"/>
        <end position="160"/>
    </location>
</feature>
<accession>A0ABN6WUG2</accession>
<organism evidence="4 5">
    <name type="scientific">Hydrogenimonas cancrithermarum</name>
    <dbReference type="NCBI Taxonomy" id="2993563"/>
    <lineage>
        <taxon>Bacteria</taxon>
        <taxon>Pseudomonadati</taxon>
        <taxon>Campylobacterota</taxon>
        <taxon>Epsilonproteobacteria</taxon>
        <taxon>Campylobacterales</taxon>
        <taxon>Hydrogenimonadaceae</taxon>
        <taxon>Hydrogenimonas</taxon>
    </lineage>
</organism>
<keyword evidence="5" id="KW-1185">Reference proteome</keyword>
<gene>
    <name evidence="4" type="ORF">HCR_08300</name>
</gene>
<feature type="domain" description="DUF4010" evidence="3">
    <location>
        <begin position="180"/>
        <end position="391"/>
    </location>
</feature>
<dbReference type="Pfam" id="PF13194">
    <property type="entry name" value="DUF4010"/>
    <property type="match status" value="1"/>
</dbReference>
<feature type="transmembrane region" description="Helical" evidence="1">
    <location>
        <begin position="60"/>
        <end position="78"/>
    </location>
</feature>
<dbReference type="PANTHER" id="PTHR39084:SF1">
    <property type="entry name" value="DUF4010 DOMAIN-CONTAINING PROTEIN"/>
    <property type="match status" value="1"/>
</dbReference>
<feature type="transmembrane region" description="Helical" evidence="1">
    <location>
        <begin position="175"/>
        <end position="193"/>
    </location>
</feature>
<evidence type="ECO:0000259" key="3">
    <source>
        <dbReference type="Pfam" id="PF13194"/>
    </source>
</evidence>
<evidence type="ECO:0000259" key="2">
    <source>
        <dbReference type="Pfam" id="PF02308"/>
    </source>
</evidence>
<dbReference type="InterPro" id="IPR049177">
    <property type="entry name" value="MgtC_SapB_SrpB_YhiD_N"/>
</dbReference>
<feature type="transmembrane region" description="Helical" evidence="1">
    <location>
        <begin position="268"/>
        <end position="285"/>
    </location>
</feature>
<keyword evidence="1" id="KW-0812">Transmembrane</keyword>
<dbReference type="InterPro" id="IPR025105">
    <property type="entry name" value="DUF4010"/>
</dbReference>
<feature type="transmembrane region" description="Helical" evidence="1">
    <location>
        <begin position="402"/>
        <end position="421"/>
    </location>
</feature>
<protein>
    <submittedName>
        <fullName evidence="4">MgtC/SapB transporter</fullName>
    </submittedName>
</protein>
<name>A0ABN6WUG2_9BACT</name>
<proteinExistence type="predicted"/>
<feature type="transmembrane region" description="Helical" evidence="1">
    <location>
        <begin position="366"/>
        <end position="390"/>
    </location>
</feature>
<sequence length="422" mass="46576">MDYAILKSLFIVLVLGFMIGMQRTMTYLYKGEQAFAGSRTFALIALGGFLSGWIEKYVHGFVLASTLVFASMVAISYIMKVKQQNKWGMTTQIAALVTFFLGVMVWYHLENYAIFIGVVIIVLLEIKPRLQQFETHISPTDIHAVTLLLAMSFIVLPVLPDEMVGPYHLFNPYKTWLMAVIIAGISFIGYVAIKVLGQKHGVFLTGAAGGLISSTAVSISLSRMFRHQYTLINNYAGGIAVASTFMYFRVLFEAFVIHPELAWRLTPAYMGAALSGLAFSYWLYIHSKAAEITFEAPAITKNPLQLSEAIKFGILFGIVYGAIAFVQTRYGNVGVYVVSLFSGITDVDAITLSLSQMAKEERLETIASMNGIVIASVVNSLVKLGIVYWLGGVKLGWRMTQFFVLTLGVMGAGLFIGEMWIP</sequence>
<keyword evidence="1" id="KW-0472">Membrane</keyword>
<feature type="transmembrane region" description="Helical" evidence="1">
    <location>
        <begin position="34"/>
        <end position="54"/>
    </location>
</feature>
<feature type="transmembrane region" description="Helical" evidence="1">
    <location>
        <begin position="309"/>
        <end position="326"/>
    </location>
</feature>
<dbReference type="EMBL" id="AP027370">
    <property type="protein sequence ID" value="BDY12518.1"/>
    <property type="molecule type" value="Genomic_DNA"/>
</dbReference>
<dbReference type="Pfam" id="PF02308">
    <property type="entry name" value="MgtC"/>
    <property type="match status" value="1"/>
</dbReference>